<dbReference type="OrthoDB" id="8117189at2"/>
<comment type="subcellular location">
    <subcellularLocation>
        <location evidence="1">Membrane</location>
        <topology evidence="1">Single-pass membrane protein</topology>
    </subcellularLocation>
</comment>
<dbReference type="AlphaFoldDB" id="A0A380ZG96"/>
<accession>A0A380ZG96</accession>
<feature type="transmembrane region" description="Helical" evidence="7">
    <location>
        <begin position="7"/>
        <end position="27"/>
    </location>
</feature>
<keyword evidence="5" id="KW-0430">Lectin</keyword>
<dbReference type="RefSeq" id="WP_004856244.1">
    <property type="nucleotide sequence ID" value="NZ_CACVBH010000001.1"/>
</dbReference>
<keyword evidence="7" id="KW-0812">Transmembrane</keyword>
<evidence type="ECO:0000256" key="7">
    <source>
        <dbReference type="SAM" id="Phobius"/>
    </source>
</evidence>
<protein>
    <recommendedName>
        <fullName evidence="3">Lectin-like protein BA14k</fullName>
    </recommendedName>
</protein>
<evidence type="ECO:0000313" key="8">
    <source>
        <dbReference type="EMBL" id="SUV45947.1"/>
    </source>
</evidence>
<dbReference type="InterPro" id="IPR012413">
    <property type="entry name" value="BA14K"/>
</dbReference>
<keyword evidence="4" id="KW-1003">Cell membrane</keyword>
<comment type="function">
    <text evidence="6">Has immunoglobulin-binding and hemagglutination properties, and can bind to mannose. Essential for virulence. May be involved in LPS biosynthesis or polysaccharide transport.</text>
</comment>
<gene>
    <name evidence="8" type="ORF">NCTC12862_01482</name>
</gene>
<proteinExistence type="inferred from homology"/>
<name>A0A380ZG96_BARDO</name>
<evidence type="ECO:0000256" key="6">
    <source>
        <dbReference type="ARBA" id="ARBA00025321"/>
    </source>
</evidence>
<evidence type="ECO:0000256" key="4">
    <source>
        <dbReference type="ARBA" id="ARBA00022475"/>
    </source>
</evidence>
<evidence type="ECO:0000256" key="3">
    <source>
        <dbReference type="ARBA" id="ARBA00020552"/>
    </source>
</evidence>
<keyword evidence="7" id="KW-1133">Transmembrane helix</keyword>
<comment type="similarity">
    <text evidence="2">Belongs to the BA14k family.</text>
</comment>
<sequence>MNMAKKKYYVFTLVLIGIFSIIITNIVKLGHNKNDAEAKTVHQPSVQDSTIPLIVTGRRELNGFKGYYHYRRGYRKYSDNWWYPEAAFFAPRLSKTKDVSLKTLSKLDSKTMFLFSSLEQKEPLMFKKHIDSCSMRYRSYDKSDNSYQPFQGSRKQCFSRFLKDRT</sequence>
<organism evidence="8 9">
    <name type="scientific">Bartonella doshiae</name>
    <dbReference type="NCBI Taxonomy" id="33044"/>
    <lineage>
        <taxon>Bacteria</taxon>
        <taxon>Pseudomonadati</taxon>
        <taxon>Pseudomonadota</taxon>
        <taxon>Alphaproteobacteria</taxon>
        <taxon>Hyphomicrobiales</taxon>
        <taxon>Bartonellaceae</taxon>
        <taxon>Bartonella</taxon>
    </lineage>
</organism>
<reference evidence="8 9" key="1">
    <citation type="submission" date="2018-06" db="EMBL/GenBank/DDBJ databases">
        <authorList>
            <consortium name="Pathogen Informatics"/>
            <person name="Doyle S."/>
        </authorList>
    </citation>
    <scope>NUCLEOTIDE SEQUENCE [LARGE SCALE GENOMIC DNA]</scope>
    <source>
        <strain evidence="8 9">NCTC12862</strain>
    </source>
</reference>
<dbReference type="EMBL" id="UFTF01000001">
    <property type="protein sequence ID" value="SUV45947.1"/>
    <property type="molecule type" value="Genomic_DNA"/>
</dbReference>
<dbReference type="Pfam" id="PF07886">
    <property type="entry name" value="BA14K"/>
    <property type="match status" value="1"/>
</dbReference>
<keyword evidence="7" id="KW-0472">Membrane</keyword>
<evidence type="ECO:0000256" key="2">
    <source>
        <dbReference type="ARBA" id="ARBA00010270"/>
    </source>
</evidence>
<evidence type="ECO:0000256" key="5">
    <source>
        <dbReference type="ARBA" id="ARBA00022734"/>
    </source>
</evidence>
<dbReference type="GO" id="GO:0016020">
    <property type="term" value="C:membrane"/>
    <property type="evidence" value="ECO:0007669"/>
    <property type="project" value="UniProtKB-SubCell"/>
</dbReference>
<evidence type="ECO:0000313" key="9">
    <source>
        <dbReference type="Proteomes" id="UP000254950"/>
    </source>
</evidence>
<dbReference type="Proteomes" id="UP000254950">
    <property type="component" value="Unassembled WGS sequence"/>
</dbReference>
<evidence type="ECO:0000256" key="1">
    <source>
        <dbReference type="ARBA" id="ARBA00004167"/>
    </source>
</evidence>
<dbReference type="STRING" id="33044.GCA_900005695_01213"/>
<dbReference type="GO" id="GO:0030246">
    <property type="term" value="F:carbohydrate binding"/>
    <property type="evidence" value="ECO:0007669"/>
    <property type="project" value="UniProtKB-KW"/>
</dbReference>